<dbReference type="PANTHER" id="PTHR38107">
    <property type="match status" value="1"/>
</dbReference>
<proteinExistence type="inferred from homology"/>
<keyword evidence="3 7" id="KW-0081">Bacteriolytic enzyme</keyword>
<dbReference type="InterPro" id="IPR002196">
    <property type="entry name" value="Glyco_hydro_24"/>
</dbReference>
<name>A0A935W7S5_9PROT</name>
<accession>A0A935W7S5</accession>
<dbReference type="InterPro" id="IPR034690">
    <property type="entry name" value="Endolysin_T4_type"/>
</dbReference>
<gene>
    <name evidence="8" type="ORF">IPK02_10210</name>
</gene>
<evidence type="ECO:0000256" key="5">
    <source>
        <dbReference type="ARBA" id="ARBA00023200"/>
    </source>
</evidence>
<reference evidence="8 9" key="1">
    <citation type="submission" date="2020-10" db="EMBL/GenBank/DDBJ databases">
        <title>Connecting structure to function with the recovery of over 1000 high-quality activated sludge metagenome-assembled genomes encoding full-length rRNA genes using long-read sequencing.</title>
        <authorList>
            <person name="Singleton C.M."/>
            <person name="Petriglieri F."/>
            <person name="Kristensen J.M."/>
            <person name="Kirkegaard R.H."/>
            <person name="Michaelsen T.Y."/>
            <person name="Andersen M.H."/>
            <person name="Karst S.M."/>
            <person name="Dueholm M.S."/>
            <person name="Nielsen P.H."/>
            <person name="Albertsen M."/>
        </authorList>
    </citation>
    <scope>NUCLEOTIDE SEQUENCE [LARGE SCALE GENOMIC DNA]</scope>
    <source>
        <strain evidence="8">Fred_18-Q3-R57-64_BAT3C.720</strain>
    </source>
</reference>
<keyword evidence="5" id="KW-1035">Host cytoplasm</keyword>
<dbReference type="PANTHER" id="PTHR38107:SF3">
    <property type="entry name" value="LYSOZYME RRRD-RELATED"/>
    <property type="match status" value="1"/>
</dbReference>
<dbReference type="InterPro" id="IPR033907">
    <property type="entry name" value="Endolysin_autolysin"/>
</dbReference>
<dbReference type="Gene3D" id="1.10.530.40">
    <property type="match status" value="1"/>
</dbReference>
<dbReference type="EC" id="3.2.1.17" evidence="7"/>
<dbReference type="GO" id="GO:0016998">
    <property type="term" value="P:cell wall macromolecule catabolic process"/>
    <property type="evidence" value="ECO:0007669"/>
    <property type="project" value="InterPro"/>
</dbReference>
<dbReference type="Pfam" id="PF00959">
    <property type="entry name" value="Phage_lysozyme"/>
    <property type="match status" value="1"/>
</dbReference>
<evidence type="ECO:0000256" key="7">
    <source>
        <dbReference type="RuleBase" id="RU003788"/>
    </source>
</evidence>
<evidence type="ECO:0000313" key="9">
    <source>
        <dbReference type="Proteomes" id="UP000706151"/>
    </source>
</evidence>
<keyword evidence="6 7" id="KW-0326">Glycosidase</keyword>
<dbReference type="InterPro" id="IPR051018">
    <property type="entry name" value="Bacteriophage_GH24"/>
</dbReference>
<comment type="catalytic activity">
    <reaction evidence="1 7">
        <text>Hydrolysis of (1-&gt;4)-beta-linkages between N-acetylmuramic acid and N-acetyl-D-glucosamine residues in a peptidoglycan and between N-acetyl-D-glucosamine residues in chitodextrins.</text>
        <dbReference type="EC" id="3.2.1.17"/>
    </reaction>
</comment>
<protein>
    <recommendedName>
        <fullName evidence="7">Lysozyme</fullName>
        <ecNumber evidence="7">3.2.1.17</ecNumber>
    </recommendedName>
</protein>
<dbReference type="CDD" id="cd00737">
    <property type="entry name" value="lyz_endolysin_autolysin"/>
    <property type="match status" value="1"/>
</dbReference>
<evidence type="ECO:0000256" key="4">
    <source>
        <dbReference type="ARBA" id="ARBA00022801"/>
    </source>
</evidence>
<dbReference type="SUPFAM" id="SSF53955">
    <property type="entry name" value="Lysozyme-like"/>
    <property type="match status" value="1"/>
</dbReference>
<keyword evidence="2 7" id="KW-0929">Antimicrobial</keyword>
<dbReference type="GO" id="GO:0042742">
    <property type="term" value="P:defense response to bacterium"/>
    <property type="evidence" value="ECO:0007669"/>
    <property type="project" value="UniProtKB-KW"/>
</dbReference>
<dbReference type="InterPro" id="IPR023347">
    <property type="entry name" value="Lysozyme_dom_sf"/>
</dbReference>
<evidence type="ECO:0000256" key="2">
    <source>
        <dbReference type="ARBA" id="ARBA00022529"/>
    </source>
</evidence>
<dbReference type="GO" id="GO:0009253">
    <property type="term" value="P:peptidoglycan catabolic process"/>
    <property type="evidence" value="ECO:0007669"/>
    <property type="project" value="InterPro"/>
</dbReference>
<dbReference type="InterPro" id="IPR023346">
    <property type="entry name" value="Lysozyme-like_dom_sf"/>
</dbReference>
<dbReference type="HAMAP" id="MF_04110">
    <property type="entry name" value="ENDOLYSIN_T4"/>
    <property type="match status" value="1"/>
</dbReference>
<comment type="caution">
    <text evidence="8">The sequence shown here is derived from an EMBL/GenBank/DDBJ whole genome shotgun (WGS) entry which is preliminary data.</text>
</comment>
<evidence type="ECO:0000256" key="1">
    <source>
        <dbReference type="ARBA" id="ARBA00000632"/>
    </source>
</evidence>
<dbReference type="EMBL" id="JADJOT010000008">
    <property type="protein sequence ID" value="MBK7954295.1"/>
    <property type="molecule type" value="Genomic_DNA"/>
</dbReference>
<dbReference type="GO" id="GO:0031640">
    <property type="term" value="P:killing of cells of another organism"/>
    <property type="evidence" value="ECO:0007669"/>
    <property type="project" value="UniProtKB-KW"/>
</dbReference>
<sequence>MAYAVVCAASGPCDATAMAPEPGGLPPDERLTPGILLEPEVELPLPKGVSLRPVYDKGIRLTKLSEGFVPRLYNDAARYCSIAYGHLVRKAPCDGSEPAAFLRGVSEPQGETLLVEDMRRAQRVVTSLVKTELSDGQYAALCDFTYNVGAGNLQRSTLFKVVNAGEHDRVAYQLARWNKAGGKEYRGLTTRRQREIALYFEGRPIPKAMPGDQDLTPIDIRVGE</sequence>
<organism evidence="8 9">
    <name type="scientific">Candidatus Accumulibacter affinis</name>
    <dbReference type="NCBI Taxonomy" id="2954384"/>
    <lineage>
        <taxon>Bacteria</taxon>
        <taxon>Pseudomonadati</taxon>
        <taxon>Pseudomonadota</taxon>
        <taxon>Betaproteobacteria</taxon>
        <taxon>Candidatus Accumulibacter</taxon>
    </lineage>
</organism>
<comment type="similarity">
    <text evidence="7">Belongs to the glycosyl hydrolase 24 family.</text>
</comment>
<dbReference type="GO" id="GO:0003796">
    <property type="term" value="F:lysozyme activity"/>
    <property type="evidence" value="ECO:0007669"/>
    <property type="project" value="UniProtKB-EC"/>
</dbReference>
<evidence type="ECO:0000313" key="8">
    <source>
        <dbReference type="EMBL" id="MBK7954295.1"/>
    </source>
</evidence>
<keyword evidence="4 7" id="KW-0378">Hydrolase</keyword>
<dbReference type="AlphaFoldDB" id="A0A935W7S5"/>
<dbReference type="Proteomes" id="UP000706151">
    <property type="component" value="Unassembled WGS sequence"/>
</dbReference>
<evidence type="ECO:0000256" key="3">
    <source>
        <dbReference type="ARBA" id="ARBA00022638"/>
    </source>
</evidence>
<evidence type="ECO:0000256" key="6">
    <source>
        <dbReference type="ARBA" id="ARBA00023295"/>
    </source>
</evidence>